<evidence type="ECO:0000256" key="1">
    <source>
        <dbReference type="ARBA" id="ARBA00004613"/>
    </source>
</evidence>
<reference evidence="9 10" key="2">
    <citation type="journal article" date="2018" name="Elife">
        <title>Firefly genomes illuminate parallel origins of bioluminescence in beetles.</title>
        <authorList>
            <person name="Fallon T.R."/>
            <person name="Lower S.E."/>
            <person name="Chang C.H."/>
            <person name="Bessho-Uehara M."/>
            <person name="Martin G.J."/>
            <person name="Bewick A.J."/>
            <person name="Behringer M."/>
            <person name="Debat H.J."/>
            <person name="Wong I."/>
            <person name="Day J.C."/>
            <person name="Suvorov A."/>
            <person name="Silva C.J."/>
            <person name="Stanger-Hall K.F."/>
            <person name="Hall D.W."/>
            <person name="Schmitz R.J."/>
            <person name="Nelson D.R."/>
            <person name="Lewis S.M."/>
            <person name="Shigenobu S."/>
            <person name="Bybee S.M."/>
            <person name="Larracuente A.M."/>
            <person name="Oba Y."/>
            <person name="Weng J.K."/>
        </authorList>
    </citation>
    <scope>NUCLEOTIDE SEQUENCE [LARGE SCALE GENOMIC DNA]</scope>
    <source>
        <strain evidence="9">1611_PpyrPB1</strain>
        <tissue evidence="9">Whole body</tissue>
    </source>
</reference>
<dbReference type="Proteomes" id="UP000327044">
    <property type="component" value="Unassembled WGS sequence"/>
</dbReference>
<feature type="chain" id="PRO_5036312496" description="Bee-milk protein" evidence="7">
    <location>
        <begin position="26"/>
        <end position="452"/>
    </location>
</feature>
<keyword evidence="3" id="KW-0964">Secreted</keyword>
<evidence type="ECO:0000256" key="6">
    <source>
        <dbReference type="SAM" id="MobiDB-lite"/>
    </source>
</evidence>
<reference evidence="9" key="3">
    <citation type="submission" date="2019-08" db="EMBL/GenBank/DDBJ databases">
        <authorList>
            <consortium name="Photinus pyralis genome working group"/>
            <person name="Fallon T.R."/>
            <person name="Sander Lower S.E."/>
            <person name="Weng J.-K."/>
        </authorList>
    </citation>
    <scope>NUCLEOTIDE SEQUENCE</scope>
    <source>
        <strain evidence="9">1611_PpyrPB1</strain>
        <tissue evidence="9">Whole body</tissue>
    </source>
</reference>
<dbReference type="Gene3D" id="2.120.10.30">
    <property type="entry name" value="TolB, C-terminal domain"/>
    <property type="match status" value="1"/>
</dbReference>
<evidence type="ECO:0000313" key="10">
    <source>
        <dbReference type="Proteomes" id="UP000327044"/>
    </source>
</evidence>
<dbReference type="EMBL" id="GEZM01097390">
    <property type="protein sequence ID" value="JAV54234.1"/>
    <property type="molecule type" value="Transcribed_RNA"/>
</dbReference>
<evidence type="ECO:0008006" key="11">
    <source>
        <dbReference type="Google" id="ProtNLM"/>
    </source>
</evidence>
<evidence type="ECO:0000256" key="4">
    <source>
        <dbReference type="ARBA" id="ARBA00022729"/>
    </source>
</evidence>
<evidence type="ECO:0000313" key="9">
    <source>
        <dbReference type="EMBL" id="KAB0793471.1"/>
    </source>
</evidence>
<dbReference type="GO" id="GO:0005576">
    <property type="term" value="C:extracellular region"/>
    <property type="evidence" value="ECO:0007669"/>
    <property type="project" value="UniProtKB-SubCell"/>
</dbReference>
<gene>
    <name evidence="9" type="ORF">PPYR_13091</name>
</gene>
<evidence type="ECO:0000256" key="5">
    <source>
        <dbReference type="ARBA" id="ARBA00023180"/>
    </source>
</evidence>
<dbReference type="PANTHER" id="PTHR10009:SF7">
    <property type="entry name" value="GH10609P-RELATED"/>
    <property type="match status" value="1"/>
</dbReference>
<protein>
    <recommendedName>
        <fullName evidence="11">Bee-milk protein</fullName>
    </recommendedName>
</protein>
<feature type="signal peptide" evidence="7">
    <location>
        <begin position="1"/>
        <end position="25"/>
    </location>
</feature>
<dbReference type="InterPro" id="IPR011042">
    <property type="entry name" value="6-blade_b-propeller_TolB-like"/>
</dbReference>
<name>A0A1Y1JY39_PHOPY</name>
<feature type="region of interest" description="Disordered" evidence="6">
    <location>
        <begin position="419"/>
        <end position="452"/>
    </location>
</feature>
<accession>A0A1Y1JY39</accession>
<comment type="similarity">
    <text evidence="2">Belongs to the major royal jelly protein family.</text>
</comment>
<sequence length="452" mass="51412">MKTETKWLCIIFGLCHVSLFPQTDAEGQVTAVYQWTNLEYDYPSESARRQAINSKEFVPENGFPIDVDVHYTKNKNKIFVTVPRFQNGIPATLGLITPRSYNGNPVLAPYPSWSWHQNLKRCPRDRIVSVFRVKIDECQRLWIIDDGRMEDQRVCPPQILAFDLKTDQLVHRYEIPGDLLQSNSILVNIVPDVRDPRGSCVDTFVYVADCQAMALIVHDVQRGTSWRIIDKTFYPNPFFGTYNIAGQSFDIMDGLMGLDLSPYKPGQDRILYYHAMSSGSEQWVYTSYIRNQSMFLQDTSPAPEIFHVYSGQRQSQVPGMAIDRNGIAYFGLASDLSMNCWNTAVEYGTNNIGVLAQDNIALQFPSNVKVITNLLDKQELWFITMRFQRVATGTLNFSETNFRVMAGKLDDLLKGSKCLSRPSSSHSHHYGGGYGYGRHSKRETGGIRFPSE</sequence>
<dbReference type="SUPFAM" id="SSF101898">
    <property type="entry name" value="NHL repeat"/>
    <property type="match status" value="1"/>
</dbReference>
<dbReference type="InterPro" id="IPR017996">
    <property type="entry name" value="MRJP/yellow-related"/>
</dbReference>
<dbReference type="PRINTS" id="PR01366">
    <property type="entry name" value="ROYALJELLY"/>
</dbReference>
<evidence type="ECO:0000256" key="7">
    <source>
        <dbReference type="SAM" id="SignalP"/>
    </source>
</evidence>
<evidence type="ECO:0000313" key="8">
    <source>
        <dbReference type="EMBL" id="JAV54234.1"/>
    </source>
</evidence>
<keyword evidence="4 7" id="KW-0732">Signal</keyword>
<dbReference type="InParanoid" id="A0A1Y1JY39"/>
<keyword evidence="10" id="KW-1185">Reference proteome</keyword>
<reference evidence="8" key="1">
    <citation type="journal article" date="2016" name="Sci. Rep.">
        <title>Molecular characterization of firefly nuptial gifts: a multi-omics approach sheds light on postcopulatory sexual selection.</title>
        <authorList>
            <person name="Al-Wathiqui N."/>
            <person name="Fallon T.R."/>
            <person name="South A."/>
            <person name="Weng J.K."/>
            <person name="Lewis S.M."/>
        </authorList>
    </citation>
    <scope>NUCLEOTIDE SEQUENCE</scope>
</reference>
<dbReference type="FunCoup" id="A0A1Y1JY39">
    <property type="interactions" value="10"/>
</dbReference>
<dbReference type="PANTHER" id="PTHR10009">
    <property type="entry name" value="PROTEIN YELLOW-RELATED"/>
    <property type="match status" value="1"/>
</dbReference>
<evidence type="ECO:0000256" key="2">
    <source>
        <dbReference type="ARBA" id="ARBA00009127"/>
    </source>
</evidence>
<keyword evidence="5" id="KW-0325">Glycoprotein</keyword>
<proteinExistence type="inferred from homology"/>
<dbReference type="FunFam" id="2.120.10.30:FF:000045">
    <property type="entry name" value="Blast:Protein yellow"/>
    <property type="match status" value="1"/>
</dbReference>
<dbReference type="Pfam" id="PF03022">
    <property type="entry name" value="MRJP"/>
    <property type="match status" value="1"/>
</dbReference>
<organism evidence="8">
    <name type="scientific">Photinus pyralis</name>
    <name type="common">Common eastern firefly</name>
    <name type="synonym">Lampyris pyralis</name>
    <dbReference type="NCBI Taxonomy" id="7054"/>
    <lineage>
        <taxon>Eukaryota</taxon>
        <taxon>Metazoa</taxon>
        <taxon>Ecdysozoa</taxon>
        <taxon>Arthropoda</taxon>
        <taxon>Hexapoda</taxon>
        <taxon>Insecta</taxon>
        <taxon>Pterygota</taxon>
        <taxon>Neoptera</taxon>
        <taxon>Endopterygota</taxon>
        <taxon>Coleoptera</taxon>
        <taxon>Polyphaga</taxon>
        <taxon>Elateriformia</taxon>
        <taxon>Elateroidea</taxon>
        <taxon>Lampyridae</taxon>
        <taxon>Lampyrinae</taxon>
        <taxon>Photinus</taxon>
    </lineage>
</organism>
<comment type="subcellular location">
    <subcellularLocation>
        <location evidence="1">Secreted</location>
    </subcellularLocation>
</comment>
<dbReference type="AlphaFoldDB" id="A0A1Y1JY39"/>
<dbReference type="EMBL" id="VVIM01000009">
    <property type="protein sequence ID" value="KAB0793471.1"/>
    <property type="molecule type" value="Genomic_DNA"/>
</dbReference>
<evidence type="ECO:0000256" key="3">
    <source>
        <dbReference type="ARBA" id="ARBA00022525"/>
    </source>
</evidence>